<evidence type="ECO:0000256" key="1">
    <source>
        <dbReference type="SAM" id="Phobius"/>
    </source>
</evidence>
<feature type="transmembrane region" description="Helical" evidence="1">
    <location>
        <begin position="88"/>
        <end position="106"/>
    </location>
</feature>
<reference evidence="2 3" key="1">
    <citation type="journal article" date="2013" name="Genome Biol.">
        <title>Genomic analysis reveals key aspects of prokaryotic symbiosis in the phototrophic consortium "Chlorochromatium aggregatum".</title>
        <authorList>
            <person name="Liu Z."/>
            <person name="Muller J."/>
            <person name="Li T."/>
            <person name="Alvey R.M."/>
            <person name="Vogl K."/>
            <person name="Frigaard N.U."/>
            <person name="Rockwell N.C."/>
            <person name="Boyd E.S."/>
            <person name="Tomsho L.P."/>
            <person name="Schuster S.C."/>
            <person name="Henke P."/>
            <person name="Rohde M."/>
            <person name="Overmann J."/>
            <person name="Bryant D.A."/>
        </authorList>
    </citation>
    <scope>NUCLEOTIDE SEQUENCE [LARGE SCALE GENOMIC DNA]</scope>
    <source>
        <strain evidence="2">CR</strain>
    </source>
</reference>
<dbReference type="Proteomes" id="UP000017184">
    <property type="component" value="Chromosome"/>
</dbReference>
<protein>
    <submittedName>
        <fullName evidence="2">Uncharacterized protein</fullName>
    </submittedName>
</protein>
<keyword evidence="3" id="KW-1185">Reference proteome</keyword>
<proteinExistence type="predicted"/>
<dbReference type="RefSeq" id="WP_022773773.1">
    <property type="nucleotide sequence ID" value="NC_022576.1"/>
</dbReference>
<sequence>MPLFLCQRERYREALNIHDPLRGAFLLNYLDPVPTGAVAGIPSWRRVVGVVLFLYMPMIILSAIPSLFSGGKLVGKGSLTADIGNLSVLLFLIISTSLLPIGRRLIGILINELETRGLSDSTIRDFNPQDGRYGMVLRRIERLTRLEGKGGLIWFLIMLVDQIVVYFAVILNDANPMWHSAAATPGSALYILSVGERQPNLAGLWSVFVWSPCILYLMVVVARLLVVFACLCSHIARNEGLNICPHHPDRTGGLRPIGQVALFYSLFTFALGVDLAGLTLGELVINELFRSVGQPLTANLYLLFSLWALYFAIGTLLFVLPLIPIRKRMAKVKREYLLKLSKLISVSATQHVSELETRTFNAEMLQGLGALNDLYREAQAMAVWPFDTVTMLRYSGLLGAPFMPVVADRLPVMMAWLRNYLGF</sequence>
<dbReference type="HOGENOM" id="CLU_648434_0_0_4"/>
<evidence type="ECO:0000313" key="3">
    <source>
        <dbReference type="Proteomes" id="UP000017184"/>
    </source>
</evidence>
<feature type="transmembrane region" description="Helical" evidence="1">
    <location>
        <begin position="300"/>
        <end position="323"/>
    </location>
</feature>
<keyword evidence="1" id="KW-0812">Transmembrane</keyword>
<feature type="transmembrane region" description="Helical" evidence="1">
    <location>
        <begin position="152"/>
        <end position="171"/>
    </location>
</feature>
<dbReference type="OrthoDB" id="5493434at2"/>
<dbReference type="AlphaFoldDB" id="U5N8V3"/>
<name>U5N8V3_9BURK</name>
<feature type="transmembrane region" description="Helical" evidence="1">
    <location>
        <begin position="47"/>
        <end position="68"/>
    </location>
</feature>
<dbReference type="KEGG" id="cbx:Cenrod_1665"/>
<keyword evidence="1" id="KW-1133">Transmembrane helix</keyword>
<dbReference type="STRING" id="946483.Cenrod_1665"/>
<organism evidence="2 3">
    <name type="scientific">Candidatus Symbiobacter mobilis CR</name>
    <dbReference type="NCBI Taxonomy" id="946483"/>
    <lineage>
        <taxon>Bacteria</taxon>
        <taxon>Pseudomonadati</taxon>
        <taxon>Pseudomonadota</taxon>
        <taxon>Betaproteobacteria</taxon>
        <taxon>Burkholderiales</taxon>
        <taxon>Comamonadaceae</taxon>
    </lineage>
</organism>
<evidence type="ECO:0000313" key="2">
    <source>
        <dbReference type="EMBL" id="AGX87750.1"/>
    </source>
</evidence>
<accession>U5N8V3</accession>
<keyword evidence="1" id="KW-0472">Membrane</keyword>
<gene>
    <name evidence="2" type="ORF">Cenrod_1665</name>
</gene>
<dbReference type="EMBL" id="CP004885">
    <property type="protein sequence ID" value="AGX87750.1"/>
    <property type="molecule type" value="Genomic_DNA"/>
</dbReference>
<feature type="transmembrane region" description="Helical" evidence="1">
    <location>
        <begin position="257"/>
        <end position="280"/>
    </location>
</feature>
<feature type="transmembrane region" description="Helical" evidence="1">
    <location>
        <begin position="214"/>
        <end position="236"/>
    </location>
</feature>